<evidence type="ECO:0000313" key="2">
    <source>
        <dbReference type="Proteomes" id="UP000186698"/>
    </source>
</evidence>
<evidence type="ECO:0000256" key="1">
    <source>
        <dbReference type="SAM" id="SignalP"/>
    </source>
</evidence>
<gene>
    <name evidence="3" type="primary">LOC108697965</name>
</gene>
<protein>
    <submittedName>
        <fullName evidence="3">FAD-dependent oxidoreductase domain-containing protein 1-like</fullName>
    </submittedName>
</protein>
<dbReference type="RefSeq" id="XP_041427273.1">
    <property type="nucleotide sequence ID" value="XM_041571339.1"/>
</dbReference>
<dbReference type="AlphaFoldDB" id="A0A8J1LCJ2"/>
<name>A0A8J1LCJ2_XENLA</name>
<dbReference type="GeneID" id="108697965"/>
<feature type="signal peptide" evidence="1">
    <location>
        <begin position="1"/>
        <end position="23"/>
    </location>
</feature>
<dbReference type="KEGG" id="xla:108697965"/>
<accession>A0A8J1LCJ2</accession>
<dbReference type="OrthoDB" id="424974at2759"/>
<keyword evidence="2" id="KW-1185">Reference proteome</keyword>
<keyword evidence="1" id="KW-0732">Signal</keyword>
<reference evidence="3" key="1">
    <citation type="submission" date="2025-08" db="UniProtKB">
        <authorList>
            <consortium name="RefSeq"/>
        </authorList>
    </citation>
    <scope>IDENTIFICATION</scope>
    <source>
        <strain evidence="3">J_2021</strain>
        <tissue evidence="3">Erythrocytes</tissue>
    </source>
</reference>
<dbReference type="Gene3D" id="3.50.50.60">
    <property type="entry name" value="FAD/NAD(P)-binding domain"/>
    <property type="match status" value="1"/>
</dbReference>
<dbReference type="CTD" id="108697965"/>
<feature type="chain" id="PRO_5035207243" evidence="1">
    <location>
        <begin position="24"/>
        <end position="122"/>
    </location>
</feature>
<sequence length="122" mass="13707">MSWYVRSKNQTLFFLLISGLLFADFNTIKHEMITEDGDPVTFSRIGHVTVQMPNSLESQSVECSLVINAAGAWSSKVAELAGIGTGPSHSLEGIKLPVEPKKRCLFKKRRTRRQLYSRKIPI</sequence>
<dbReference type="InterPro" id="IPR036188">
    <property type="entry name" value="FAD/NAD-bd_sf"/>
</dbReference>
<dbReference type="Proteomes" id="UP000186698">
    <property type="component" value="Chromosome 7S"/>
</dbReference>
<organism evidence="2 3">
    <name type="scientific">Xenopus laevis</name>
    <name type="common">African clawed frog</name>
    <dbReference type="NCBI Taxonomy" id="8355"/>
    <lineage>
        <taxon>Eukaryota</taxon>
        <taxon>Metazoa</taxon>
        <taxon>Chordata</taxon>
        <taxon>Craniata</taxon>
        <taxon>Vertebrata</taxon>
        <taxon>Euteleostomi</taxon>
        <taxon>Amphibia</taxon>
        <taxon>Batrachia</taxon>
        <taxon>Anura</taxon>
        <taxon>Pipoidea</taxon>
        <taxon>Pipidae</taxon>
        <taxon>Xenopodinae</taxon>
        <taxon>Xenopus</taxon>
        <taxon>Xenopus</taxon>
    </lineage>
</organism>
<evidence type="ECO:0000313" key="3">
    <source>
        <dbReference type="RefSeq" id="XP_041427273.1"/>
    </source>
</evidence>
<proteinExistence type="predicted"/>